<keyword evidence="1 4" id="KW-0808">Transferase</keyword>
<dbReference type="EMBL" id="MDER01000036">
    <property type="protein sequence ID" value="ODP28562.1"/>
    <property type="molecule type" value="Genomic_DNA"/>
</dbReference>
<keyword evidence="2" id="KW-0012">Acyltransferase</keyword>
<dbReference type="Proteomes" id="UP000094578">
    <property type="component" value="Unassembled WGS sequence"/>
</dbReference>
<dbReference type="Pfam" id="PF00583">
    <property type="entry name" value="Acetyltransf_1"/>
    <property type="match status" value="1"/>
</dbReference>
<feature type="domain" description="N-acetyltransferase" evidence="3">
    <location>
        <begin position="6"/>
        <end position="151"/>
    </location>
</feature>
<dbReference type="SUPFAM" id="SSF55729">
    <property type="entry name" value="Acyl-CoA N-acyltransferases (Nat)"/>
    <property type="match status" value="1"/>
</dbReference>
<accession>A0A1E3L420</accession>
<dbReference type="InterPro" id="IPR016181">
    <property type="entry name" value="Acyl_CoA_acyltransferase"/>
</dbReference>
<dbReference type="Gene3D" id="3.40.630.30">
    <property type="match status" value="1"/>
</dbReference>
<evidence type="ECO:0000313" key="4">
    <source>
        <dbReference type="EMBL" id="ODP28562.1"/>
    </source>
</evidence>
<proteinExistence type="predicted"/>
<dbReference type="PANTHER" id="PTHR10545">
    <property type="entry name" value="DIAMINE N-ACETYLTRANSFERASE"/>
    <property type="match status" value="1"/>
</dbReference>
<dbReference type="PANTHER" id="PTHR10545:SF29">
    <property type="entry name" value="GH14572P-RELATED"/>
    <property type="match status" value="1"/>
</dbReference>
<comment type="caution">
    <text evidence="4">The sequence shown here is derived from an EMBL/GenBank/DDBJ whole genome shotgun (WGS) entry which is preliminary data.</text>
</comment>
<dbReference type="RefSeq" id="WP_342672117.1">
    <property type="nucleotide sequence ID" value="NZ_MDER01000036.1"/>
</dbReference>
<evidence type="ECO:0000259" key="3">
    <source>
        <dbReference type="PROSITE" id="PS51186"/>
    </source>
</evidence>
<dbReference type="STRING" id="1886670.PTI45_02107"/>
<protein>
    <submittedName>
        <fullName evidence="4">Putative N-acetyltransferase YhfO</fullName>
    </submittedName>
</protein>
<organism evidence="4 5">
    <name type="scientific">Paenibacillus nuruki</name>
    <dbReference type="NCBI Taxonomy" id="1886670"/>
    <lineage>
        <taxon>Bacteria</taxon>
        <taxon>Bacillati</taxon>
        <taxon>Bacillota</taxon>
        <taxon>Bacilli</taxon>
        <taxon>Bacillales</taxon>
        <taxon>Paenibacillaceae</taxon>
        <taxon>Paenibacillus</taxon>
    </lineage>
</organism>
<dbReference type="InterPro" id="IPR051016">
    <property type="entry name" value="Diverse_Substrate_AcTransf"/>
</dbReference>
<dbReference type="InterPro" id="IPR000182">
    <property type="entry name" value="GNAT_dom"/>
</dbReference>
<name>A0A1E3L420_9BACL</name>
<evidence type="ECO:0000256" key="1">
    <source>
        <dbReference type="ARBA" id="ARBA00022679"/>
    </source>
</evidence>
<sequence length="151" mass="17602">MESIPTVIRQATSTDVDALTTIMNEYIGDFYQKPKPAVEKLHHLIHTLLELQLGVQFVVEQNNQTVGFATLYFSFSSIKAEKVTIMNDLYLQEHLRDTEVEVQLFKHCHKYTQDHGFAHMSWVAAPHNTRAHRFFDQMGCTRIDWVDYMIV</sequence>
<evidence type="ECO:0000256" key="2">
    <source>
        <dbReference type="ARBA" id="ARBA00023315"/>
    </source>
</evidence>
<keyword evidence="5" id="KW-1185">Reference proteome</keyword>
<gene>
    <name evidence="4" type="ORF">PTI45_02107</name>
</gene>
<evidence type="ECO:0000313" key="5">
    <source>
        <dbReference type="Proteomes" id="UP000094578"/>
    </source>
</evidence>
<dbReference type="AlphaFoldDB" id="A0A1E3L420"/>
<reference evidence="4 5" key="1">
    <citation type="submission" date="2016-08" db="EMBL/GenBank/DDBJ databases">
        <title>Genome sequencing of Paenibacillus sp. TI45-13ar, isolated from Korean traditional nuruk.</title>
        <authorList>
            <person name="Kim S.-J."/>
        </authorList>
    </citation>
    <scope>NUCLEOTIDE SEQUENCE [LARGE SCALE GENOMIC DNA]</scope>
    <source>
        <strain evidence="4 5">TI45-13ar</strain>
    </source>
</reference>
<dbReference type="PROSITE" id="PS51186">
    <property type="entry name" value="GNAT"/>
    <property type="match status" value="1"/>
</dbReference>
<dbReference type="GO" id="GO:0008080">
    <property type="term" value="F:N-acetyltransferase activity"/>
    <property type="evidence" value="ECO:0007669"/>
    <property type="project" value="TreeGrafter"/>
</dbReference>